<dbReference type="Proteomes" id="UP000789595">
    <property type="component" value="Unassembled WGS sequence"/>
</dbReference>
<evidence type="ECO:0000313" key="3">
    <source>
        <dbReference type="Proteomes" id="UP000789595"/>
    </source>
</evidence>
<dbReference type="CDD" id="cd04301">
    <property type="entry name" value="NAT_SF"/>
    <property type="match status" value="1"/>
</dbReference>
<sequence>MIAPVLLFIGLRYSERRRHVLKASEDVLLLEAGIEDLGEASVLLVTSFFGERNPSFLAVAAHREHRRLREHHGGDKHIQLIARSPAGDAVGYVDCDGRPSKSPGRPRPYVSDLAVREDYRRRGLATCLVQKCESIVKAWAFDRVFLKVEASNEAARKMYGELGYEVVAMDGAPSKQICTIKKSLL</sequence>
<dbReference type="PANTHER" id="PTHR42919">
    <property type="entry name" value="N-ALPHA-ACETYLTRANSFERASE"/>
    <property type="match status" value="1"/>
</dbReference>
<evidence type="ECO:0000259" key="1">
    <source>
        <dbReference type="PROSITE" id="PS51186"/>
    </source>
</evidence>
<gene>
    <name evidence="2" type="ORF">PECAL_3P20280</name>
</gene>
<dbReference type="SUPFAM" id="SSF55729">
    <property type="entry name" value="Acyl-CoA N-acyltransferases (Nat)"/>
    <property type="match status" value="1"/>
</dbReference>
<name>A0A8J2WY08_9STRA</name>
<dbReference type="EMBL" id="CAKKNE010000003">
    <property type="protein sequence ID" value="CAH0372054.1"/>
    <property type="molecule type" value="Genomic_DNA"/>
</dbReference>
<dbReference type="GO" id="GO:0007064">
    <property type="term" value="P:mitotic sister chromatid cohesion"/>
    <property type="evidence" value="ECO:0007669"/>
    <property type="project" value="TreeGrafter"/>
</dbReference>
<dbReference type="AlphaFoldDB" id="A0A8J2WY08"/>
<dbReference type="Pfam" id="PF00583">
    <property type="entry name" value="Acetyltransf_1"/>
    <property type="match status" value="1"/>
</dbReference>
<dbReference type="InterPro" id="IPR016181">
    <property type="entry name" value="Acyl_CoA_acyltransferase"/>
</dbReference>
<protein>
    <recommendedName>
        <fullName evidence="1">N-acetyltransferase domain-containing protein</fullName>
    </recommendedName>
</protein>
<dbReference type="InterPro" id="IPR000182">
    <property type="entry name" value="GNAT_dom"/>
</dbReference>
<dbReference type="InterPro" id="IPR051556">
    <property type="entry name" value="N-term/lysine_N-AcTrnsfr"/>
</dbReference>
<organism evidence="2 3">
    <name type="scientific">Pelagomonas calceolata</name>
    <dbReference type="NCBI Taxonomy" id="35677"/>
    <lineage>
        <taxon>Eukaryota</taxon>
        <taxon>Sar</taxon>
        <taxon>Stramenopiles</taxon>
        <taxon>Ochrophyta</taxon>
        <taxon>Pelagophyceae</taxon>
        <taxon>Pelagomonadales</taxon>
        <taxon>Pelagomonadaceae</taxon>
        <taxon>Pelagomonas</taxon>
    </lineage>
</organism>
<dbReference type="PROSITE" id="PS51186">
    <property type="entry name" value="GNAT"/>
    <property type="match status" value="1"/>
</dbReference>
<evidence type="ECO:0000313" key="2">
    <source>
        <dbReference type="EMBL" id="CAH0372054.1"/>
    </source>
</evidence>
<keyword evidence="3" id="KW-1185">Reference proteome</keyword>
<accession>A0A8J2WY08</accession>
<feature type="domain" description="N-acetyltransferase" evidence="1">
    <location>
        <begin position="32"/>
        <end position="185"/>
    </location>
</feature>
<comment type="caution">
    <text evidence="2">The sequence shown here is derived from an EMBL/GenBank/DDBJ whole genome shotgun (WGS) entry which is preliminary data.</text>
</comment>
<dbReference type="Gene3D" id="3.40.630.30">
    <property type="match status" value="1"/>
</dbReference>
<dbReference type="PANTHER" id="PTHR42919:SF20">
    <property type="entry name" value="GCN5-RELATED N-ACETYLTRANSFERASE 10, CHLOROPLASTIC"/>
    <property type="match status" value="1"/>
</dbReference>
<dbReference type="OrthoDB" id="249099at2759"/>
<dbReference type="GO" id="GO:0008080">
    <property type="term" value="F:N-acetyltransferase activity"/>
    <property type="evidence" value="ECO:0007669"/>
    <property type="project" value="TreeGrafter"/>
</dbReference>
<reference evidence="2" key="1">
    <citation type="submission" date="2021-11" db="EMBL/GenBank/DDBJ databases">
        <authorList>
            <consortium name="Genoscope - CEA"/>
            <person name="William W."/>
        </authorList>
    </citation>
    <scope>NUCLEOTIDE SEQUENCE</scope>
</reference>
<dbReference type="GO" id="GO:0031415">
    <property type="term" value="C:NatA complex"/>
    <property type="evidence" value="ECO:0007669"/>
    <property type="project" value="TreeGrafter"/>
</dbReference>
<proteinExistence type="predicted"/>